<comment type="catalytic activity">
    <reaction evidence="5">
        <text>a (2E,4Z)-dienoyl-CoA + NADPH + H(+) = a 4,5-saturated-(3E)-enoyl-CoA + NADP(+)</text>
        <dbReference type="Rhea" id="RHEA:61892"/>
        <dbReference type="ChEBI" id="CHEBI:15378"/>
        <dbReference type="ChEBI" id="CHEBI:57783"/>
        <dbReference type="ChEBI" id="CHEBI:58349"/>
        <dbReference type="ChEBI" id="CHEBI:85099"/>
        <dbReference type="ChEBI" id="CHEBI:85493"/>
        <dbReference type="EC" id="1.3.1.124"/>
    </reaction>
</comment>
<dbReference type="InterPro" id="IPR036291">
    <property type="entry name" value="NAD(P)-bd_dom_sf"/>
</dbReference>
<protein>
    <recommendedName>
        <fullName evidence="3">2,4-dienoyl-CoA reductase [(3E)-enoyl-CoA-producing]</fullName>
        <ecNumber evidence="3">1.3.1.124</ecNumber>
    </recommendedName>
</protein>
<dbReference type="Gene3D" id="3.40.50.720">
    <property type="entry name" value="NAD(P)-binding Rossmann-like Domain"/>
    <property type="match status" value="1"/>
</dbReference>
<keyword evidence="8" id="KW-1185">Reference proteome</keyword>
<gene>
    <name evidence="7" type="ORF">KFL_004460030</name>
</gene>
<evidence type="ECO:0000256" key="4">
    <source>
        <dbReference type="ARBA" id="ARBA00048009"/>
    </source>
</evidence>
<dbReference type="STRING" id="105231.A0A1Y1IGK8"/>
<evidence type="ECO:0000256" key="3">
    <source>
        <dbReference type="ARBA" id="ARBA00026117"/>
    </source>
</evidence>
<feature type="domain" description="Ketoreductase" evidence="6">
    <location>
        <begin position="21"/>
        <end position="220"/>
    </location>
</feature>
<dbReference type="GO" id="GO:0016628">
    <property type="term" value="F:oxidoreductase activity, acting on the CH-CH group of donors, NAD or NADP as acceptor"/>
    <property type="evidence" value="ECO:0000318"/>
    <property type="project" value="GO_Central"/>
</dbReference>
<evidence type="ECO:0000313" key="8">
    <source>
        <dbReference type="Proteomes" id="UP000054558"/>
    </source>
</evidence>
<dbReference type="GO" id="GO:0005777">
    <property type="term" value="C:peroxisome"/>
    <property type="evidence" value="ECO:0000318"/>
    <property type="project" value="GO_Central"/>
</dbReference>
<dbReference type="OrthoDB" id="1393670at2759"/>
<organism evidence="7 8">
    <name type="scientific">Klebsormidium nitens</name>
    <name type="common">Green alga</name>
    <name type="synonym">Ulothrix nitens</name>
    <dbReference type="NCBI Taxonomy" id="105231"/>
    <lineage>
        <taxon>Eukaryota</taxon>
        <taxon>Viridiplantae</taxon>
        <taxon>Streptophyta</taxon>
        <taxon>Klebsormidiophyceae</taxon>
        <taxon>Klebsormidiales</taxon>
        <taxon>Klebsormidiaceae</taxon>
        <taxon>Klebsormidium</taxon>
    </lineage>
</organism>
<keyword evidence="1" id="KW-0521">NADP</keyword>
<keyword evidence="2" id="KW-0560">Oxidoreductase</keyword>
<evidence type="ECO:0000259" key="6">
    <source>
        <dbReference type="SMART" id="SM00822"/>
    </source>
</evidence>
<dbReference type="OMA" id="MQAHVCA"/>
<sequence>MGDHAGGFPPSPFRDSILAGKVALITGGGSGIGFEITRQLGLHGAKVVIMGRREAVAQEAANRLRSQGVEAMAVPGDVRLPADAQRAVDAAVEFGGKGRLDILVNSAAGNFLFPVESLSPKGFRTVLEIDTLGTFTMCHAAFKALRRGGLTAKDEEECEGEGGLIISISATLQYGASWYQAHASAAKAAIDSLTRSLALEWGHPYRIRVNGIAPGPIADTTGLFKLNPGTELPDVSELVPLRKVGETWDIAMAAVYLASGAGRWISGETVVVDGAHWLWKPQFFSRDDVKGLSRSVEAKSRVPGNLAKSKL</sequence>
<dbReference type="SUPFAM" id="SSF51735">
    <property type="entry name" value="NAD(P)-binding Rossmann-fold domains"/>
    <property type="match status" value="1"/>
</dbReference>
<dbReference type="SMART" id="SM00822">
    <property type="entry name" value="PKS_KR"/>
    <property type="match status" value="1"/>
</dbReference>
<name>A0A1Y1IGK8_KLENI</name>
<dbReference type="Pfam" id="PF13561">
    <property type="entry name" value="adh_short_C2"/>
    <property type="match status" value="1"/>
</dbReference>
<evidence type="ECO:0000256" key="2">
    <source>
        <dbReference type="ARBA" id="ARBA00023002"/>
    </source>
</evidence>
<dbReference type="PRINTS" id="PR00080">
    <property type="entry name" value="SDRFAMILY"/>
</dbReference>
<dbReference type="GO" id="GO:0006631">
    <property type="term" value="P:fatty acid metabolic process"/>
    <property type="evidence" value="ECO:0000318"/>
    <property type="project" value="GO_Central"/>
</dbReference>
<dbReference type="PANTHER" id="PTHR43296">
    <property type="entry name" value="PEROXISOMAL 2,4-DIENOYL-COA REDUCTASE"/>
    <property type="match status" value="1"/>
</dbReference>
<dbReference type="EC" id="1.3.1.124" evidence="3"/>
<dbReference type="PANTHER" id="PTHR43296:SF2">
    <property type="entry name" value="PEROXISOMAL 2,4-DIENOYL-COA REDUCTASE [(3E)-ENOYL-COA-PRODUCING]"/>
    <property type="match status" value="1"/>
</dbReference>
<accession>A0A1Y1IGK8</accession>
<dbReference type="PRINTS" id="PR00081">
    <property type="entry name" value="GDHRDH"/>
</dbReference>
<dbReference type="EMBL" id="DF237395">
    <property type="protein sequence ID" value="GAQ88629.1"/>
    <property type="molecule type" value="Genomic_DNA"/>
</dbReference>
<dbReference type="GO" id="GO:0008670">
    <property type="term" value="F:2,4-dienoyl-CoA reductase (NADPH) activity"/>
    <property type="evidence" value="ECO:0007669"/>
    <property type="project" value="InterPro"/>
</dbReference>
<reference evidence="7 8" key="1">
    <citation type="journal article" date="2014" name="Nat. Commun.">
        <title>Klebsormidium flaccidum genome reveals primary factors for plant terrestrial adaptation.</title>
        <authorList>
            <person name="Hori K."/>
            <person name="Maruyama F."/>
            <person name="Fujisawa T."/>
            <person name="Togashi T."/>
            <person name="Yamamoto N."/>
            <person name="Seo M."/>
            <person name="Sato S."/>
            <person name="Yamada T."/>
            <person name="Mori H."/>
            <person name="Tajima N."/>
            <person name="Moriyama T."/>
            <person name="Ikeuchi M."/>
            <person name="Watanabe M."/>
            <person name="Wada H."/>
            <person name="Kobayashi K."/>
            <person name="Saito M."/>
            <person name="Masuda T."/>
            <person name="Sasaki-Sekimoto Y."/>
            <person name="Mashiguchi K."/>
            <person name="Awai K."/>
            <person name="Shimojima M."/>
            <person name="Masuda S."/>
            <person name="Iwai M."/>
            <person name="Nobusawa T."/>
            <person name="Narise T."/>
            <person name="Kondo S."/>
            <person name="Saito H."/>
            <person name="Sato R."/>
            <person name="Murakawa M."/>
            <person name="Ihara Y."/>
            <person name="Oshima-Yamada Y."/>
            <person name="Ohtaka K."/>
            <person name="Satoh M."/>
            <person name="Sonobe K."/>
            <person name="Ishii M."/>
            <person name="Ohtani R."/>
            <person name="Kanamori-Sato M."/>
            <person name="Honoki R."/>
            <person name="Miyazaki D."/>
            <person name="Mochizuki H."/>
            <person name="Umetsu J."/>
            <person name="Higashi K."/>
            <person name="Shibata D."/>
            <person name="Kamiya Y."/>
            <person name="Sato N."/>
            <person name="Nakamura Y."/>
            <person name="Tabata S."/>
            <person name="Ida S."/>
            <person name="Kurokawa K."/>
            <person name="Ohta H."/>
        </authorList>
    </citation>
    <scope>NUCLEOTIDE SEQUENCE [LARGE SCALE GENOMIC DNA]</scope>
    <source>
        <strain evidence="7 8">NIES-2285</strain>
    </source>
</reference>
<dbReference type="AlphaFoldDB" id="A0A1Y1IGK8"/>
<dbReference type="GO" id="GO:0009062">
    <property type="term" value="P:fatty acid catabolic process"/>
    <property type="evidence" value="ECO:0007669"/>
    <property type="project" value="InterPro"/>
</dbReference>
<evidence type="ECO:0000256" key="1">
    <source>
        <dbReference type="ARBA" id="ARBA00022857"/>
    </source>
</evidence>
<proteinExistence type="predicted"/>
<comment type="catalytic activity">
    <reaction evidence="4">
        <text>a (2E,4E)-dienoyl-CoA + NADPH + H(+) = a 4,5-saturated-(3E)-enoyl-CoA + NADP(+)</text>
        <dbReference type="Rhea" id="RHEA:45912"/>
        <dbReference type="ChEBI" id="CHEBI:15378"/>
        <dbReference type="ChEBI" id="CHEBI:57783"/>
        <dbReference type="ChEBI" id="CHEBI:58349"/>
        <dbReference type="ChEBI" id="CHEBI:85101"/>
        <dbReference type="ChEBI" id="CHEBI:85493"/>
        <dbReference type="EC" id="1.3.1.124"/>
    </reaction>
</comment>
<dbReference type="Proteomes" id="UP000054558">
    <property type="component" value="Unassembled WGS sequence"/>
</dbReference>
<dbReference type="InterPro" id="IPR045017">
    <property type="entry name" value="DECR2-like"/>
</dbReference>
<evidence type="ECO:0000313" key="7">
    <source>
        <dbReference type="EMBL" id="GAQ88629.1"/>
    </source>
</evidence>
<dbReference type="InterPro" id="IPR002347">
    <property type="entry name" value="SDR_fam"/>
</dbReference>
<evidence type="ECO:0000256" key="5">
    <source>
        <dbReference type="ARBA" id="ARBA00048340"/>
    </source>
</evidence>
<dbReference type="InterPro" id="IPR057326">
    <property type="entry name" value="KR_dom"/>
</dbReference>